<proteinExistence type="predicted"/>
<dbReference type="Pfam" id="PF09471">
    <property type="entry name" value="Peptidase_M64"/>
    <property type="match status" value="1"/>
</dbReference>
<dbReference type="STRING" id="1176587.A8C56_09680"/>
<dbReference type="InterPro" id="IPR024079">
    <property type="entry name" value="MetalloPept_cat_dom_sf"/>
</dbReference>
<reference evidence="1 2" key="1">
    <citation type="submission" date="2016-05" db="EMBL/GenBank/DDBJ databases">
        <title>Niabella ginsenosidivorans BS26 whole genome sequencing.</title>
        <authorList>
            <person name="Im W.T."/>
            <person name="Siddiqi M.Z."/>
        </authorList>
    </citation>
    <scope>NUCLEOTIDE SEQUENCE [LARGE SCALE GENOMIC DNA]</scope>
    <source>
        <strain evidence="1 2">BS26</strain>
    </source>
</reference>
<dbReference type="KEGG" id="nia:A8C56_09680"/>
<dbReference type="InterPro" id="IPR019026">
    <property type="entry name" value="Peptidase_M64_IgA"/>
</dbReference>
<protein>
    <submittedName>
        <fullName evidence="1">Uncharacterized protein</fullName>
    </submittedName>
</protein>
<accession>A0A1A9I0R6</accession>
<evidence type="ECO:0000313" key="2">
    <source>
        <dbReference type="Proteomes" id="UP000077667"/>
    </source>
</evidence>
<dbReference type="GO" id="GO:0008237">
    <property type="term" value="F:metallopeptidase activity"/>
    <property type="evidence" value="ECO:0007669"/>
    <property type="project" value="InterPro"/>
</dbReference>
<organism evidence="1 2">
    <name type="scientific">Niabella ginsenosidivorans</name>
    <dbReference type="NCBI Taxonomy" id="1176587"/>
    <lineage>
        <taxon>Bacteria</taxon>
        <taxon>Pseudomonadati</taxon>
        <taxon>Bacteroidota</taxon>
        <taxon>Chitinophagia</taxon>
        <taxon>Chitinophagales</taxon>
        <taxon>Chitinophagaceae</taxon>
        <taxon>Niabella</taxon>
    </lineage>
</organism>
<gene>
    <name evidence="1" type="ORF">A8C56_09680</name>
</gene>
<dbReference type="EMBL" id="CP015772">
    <property type="protein sequence ID" value="ANH81216.1"/>
    <property type="molecule type" value="Genomic_DNA"/>
</dbReference>
<dbReference type="Gene3D" id="3.40.390.10">
    <property type="entry name" value="Collagenase (Catalytic Domain)"/>
    <property type="match status" value="1"/>
</dbReference>
<dbReference type="Proteomes" id="UP000077667">
    <property type="component" value="Chromosome"/>
</dbReference>
<dbReference type="AlphaFoldDB" id="A0A1A9I0R6"/>
<name>A0A1A9I0R6_9BACT</name>
<keyword evidence="2" id="KW-1185">Reference proteome</keyword>
<sequence>MVIAIAATLLISCSRNPGSIPKENDKEDTAKLLLQYDKNPSEEVTLLDPKPESGSYWTDGSAFKVWEHKSGYGQGVPIVIVGECYSYEDNKDNGLWETTAKMMASAFLKNDIIKNFRNYFDIYVVVAESPVSGIQDGNNGGTPGKFGTTTTAGCNFDAANAFTVQAIPALGPVFNRSWMVVFNGEAGGWAQFGMPAGNCGMAWYSAAEGNVSKYWMMHEFCGHGFASLADEYPGGDAAYDWNWQSWNMVENVSNTNDLSKVPWKNFIGKTGYEEIGAYQVQDGVWRPEIHSIMVDNANDDYYYNAMSRWMIYRRIYDGTKFYDQDSDPNSPTGKPRIYQSGELDTLFNDFLEFDKLYNNK</sequence>
<evidence type="ECO:0000313" key="1">
    <source>
        <dbReference type="EMBL" id="ANH81216.1"/>
    </source>
</evidence>